<name>A0A381VVZ5_9ZZZZ</name>
<evidence type="ECO:0000313" key="11">
    <source>
        <dbReference type="EMBL" id="SVA44261.1"/>
    </source>
</evidence>
<dbReference type="InterPro" id="IPR003004">
    <property type="entry name" value="GspF/PilC"/>
</dbReference>
<evidence type="ECO:0000256" key="1">
    <source>
        <dbReference type="ARBA" id="ARBA00004429"/>
    </source>
</evidence>
<proteinExistence type="inferred from homology"/>
<evidence type="ECO:0000256" key="9">
    <source>
        <dbReference type="SAM" id="Phobius"/>
    </source>
</evidence>
<comment type="similarity">
    <text evidence="2">Belongs to the GSP F family.</text>
</comment>
<dbReference type="GO" id="GO:0009306">
    <property type="term" value="P:protein secretion"/>
    <property type="evidence" value="ECO:0007669"/>
    <property type="project" value="InterPro"/>
</dbReference>
<reference evidence="11" key="1">
    <citation type="submission" date="2018-05" db="EMBL/GenBank/DDBJ databases">
        <authorList>
            <person name="Lanie J.A."/>
            <person name="Ng W.-L."/>
            <person name="Kazmierczak K.M."/>
            <person name="Andrzejewski T.M."/>
            <person name="Davidsen T.M."/>
            <person name="Wayne K.J."/>
            <person name="Tettelin H."/>
            <person name="Glass J.I."/>
            <person name="Rusch D."/>
            <person name="Podicherti R."/>
            <person name="Tsui H.-C.T."/>
            <person name="Winkler M.E."/>
        </authorList>
    </citation>
    <scope>NUCLEOTIDE SEQUENCE</scope>
</reference>
<keyword evidence="4" id="KW-1003">Cell membrane</keyword>
<gene>
    <name evidence="11" type="ORF">METZ01_LOCUS97115</name>
</gene>
<dbReference type="InterPro" id="IPR042094">
    <property type="entry name" value="T2SS_GspF_sf"/>
</dbReference>
<feature type="domain" description="Type II secretion system protein GspF" evidence="10">
    <location>
        <begin position="278"/>
        <end position="401"/>
    </location>
</feature>
<dbReference type="Gene3D" id="1.20.81.30">
    <property type="entry name" value="Type II secretion system (T2SS), domain F"/>
    <property type="match status" value="2"/>
</dbReference>
<dbReference type="InterPro" id="IPR018076">
    <property type="entry name" value="T2SS_GspF_dom"/>
</dbReference>
<evidence type="ECO:0000256" key="2">
    <source>
        <dbReference type="ARBA" id="ARBA00005745"/>
    </source>
</evidence>
<evidence type="ECO:0000256" key="3">
    <source>
        <dbReference type="ARBA" id="ARBA00022448"/>
    </source>
</evidence>
<organism evidence="11">
    <name type="scientific">marine metagenome</name>
    <dbReference type="NCBI Taxonomy" id="408172"/>
    <lineage>
        <taxon>unclassified sequences</taxon>
        <taxon>metagenomes</taxon>
        <taxon>ecological metagenomes</taxon>
    </lineage>
</organism>
<keyword evidence="8 9" id="KW-0472">Membrane</keyword>
<evidence type="ECO:0000256" key="4">
    <source>
        <dbReference type="ARBA" id="ARBA00022475"/>
    </source>
</evidence>
<accession>A0A381VVZ5</accession>
<comment type="subcellular location">
    <subcellularLocation>
        <location evidence="1">Cell inner membrane</location>
        <topology evidence="1">Multi-pass membrane protein</topology>
    </subcellularLocation>
</comment>
<feature type="domain" description="Type II secretion system protein GspF" evidence="10">
    <location>
        <begin position="75"/>
        <end position="198"/>
    </location>
</feature>
<evidence type="ECO:0000256" key="7">
    <source>
        <dbReference type="ARBA" id="ARBA00022989"/>
    </source>
</evidence>
<protein>
    <recommendedName>
        <fullName evidence="10">Type II secretion system protein GspF domain-containing protein</fullName>
    </recommendedName>
</protein>
<dbReference type="PRINTS" id="PR00812">
    <property type="entry name" value="BCTERIALGSPF"/>
</dbReference>
<dbReference type="EMBL" id="UINC01009901">
    <property type="protein sequence ID" value="SVA44261.1"/>
    <property type="molecule type" value="Genomic_DNA"/>
</dbReference>
<dbReference type="Pfam" id="PF00482">
    <property type="entry name" value="T2SSF"/>
    <property type="match status" value="2"/>
</dbReference>
<dbReference type="PROSITE" id="PS00874">
    <property type="entry name" value="T2SP_F"/>
    <property type="match status" value="1"/>
</dbReference>
<dbReference type="GO" id="GO:0005886">
    <property type="term" value="C:plasma membrane"/>
    <property type="evidence" value="ECO:0007669"/>
    <property type="project" value="UniProtKB-SubCell"/>
</dbReference>
<feature type="transmembrane region" description="Helical" evidence="9">
    <location>
        <begin position="175"/>
        <end position="197"/>
    </location>
</feature>
<sequence length="410" mass="44968">MPYFQYKALNSGGVLDAGSIQASSRPDAFDKIKQLGLQLVQLEETAEGGAGLAKSGGISLPWKQTRISFKMLGTFTRLLSSLLAAGVPLSKALSILYRETTDPAASKKWREVHDLVVDGVSLSDAMSRSPETFPSVYTAMVEAGETGGFLDLVLAQIAEFQARDKELRGKVISAMIYPAVLMFLAIAVLIFLMVFFIPRFKTLFEGFDAALPMLTQVIVATSEFSQRYGIFVMIGMTFLVYLVRTWVTSAKGRRIYERWLLTAPVIGPLSSQFAMARFSRMLGTLIHAGVPLVSGLNVAQRSIGNQILTDAIEDSVERVKKGEPLARSLGDCSLLFSGATVEMISVAEESSRLDKELIRLAEVTEKELDQQLKTAVALMEPLMLFFIAAFIGTIFVGMVIPIFTIQDYIK</sequence>
<dbReference type="FunFam" id="1.20.81.30:FF:000001">
    <property type="entry name" value="Type II secretion system protein F"/>
    <property type="match status" value="1"/>
</dbReference>
<feature type="transmembrane region" description="Helical" evidence="9">
    <location>
        <begin position="228"/>
        <end position="247"/>
    </location>
</feature>
<keyword evidence="6 9" id="KW-0812">Transmembrane</keyword>
<evidence type="ECO:0000256" key="5">
    <source>
        <dbReference type="ARBA" id="ARBA00022519"/>
    </source>
</evidence>
<keyword evidence="7 9" id="KW-1133">Transmembrane helix</keyword>
<evidence type="ECO:0000256" key="6">
    <source>
        <dbReference type="ARBA" id="ARBA00022692"/>
    </source>
</evidence>
<dbReference type="AlphaFoldDB" id="A0A381VVZ5"/>
<evidence type="ECO:0000259" key="10">
    <source>
        <dbReference type="Pfam" id="PF00482"/>
    </source>
</evidence>
<dbReference type="PANTHER" id="PTHR30012:SF0">
    <property type="entry name" value="TYPE II SECRETION SYSTEM PROTEIN F-RELATED"/>
    <property type="match status" value="1"/>
</dbReference>
<keyword evidence="3" id="KW-0813">Transport</keyword>
<evidence type="ECO:0000256" key="8">
    <source>
        <dbReference type="ARBA" id="ARBA00023136"/>
    </source>
</evidence>
<dbReference type="PANTHER" id="PTHR30012">
    <property type="entry name" value="GENERAL SECRETION PATHWAY PROTEIN"/>
    <property type="match status" value="1"/>
</dbReference>
<feature type="transmembrane region" description="Helical" evidence="9">
    <location>
        <begin position="382"/>
        <end position="405"/>
    </location>
</feature>
<keyword evidence="5" id="KW-0997">Cell inner membrane</keyword>
<dbReference type="InterPro" id="IPR001992">
    <property type="entry name" value="T2SS_GspF/T4SS_PilC_CS"/>
</dbReference>